<dbReference type="CDD" id="cd14858">
    <property type="entry name" value="TrmE_N"/>
    <property type="match status" value="1"/>
</dbReference>
<evidence type="ECO:0000256" key="2">
    <source>
        <dbReference type="ARBA" id="ARBA00022694"/>
    </source>
</evidence>
<comment type="cofactor">
    <cofactor evidence="7">
        <name>K(+)</name>
        <dbReference type="ChEBI" id="CHEBI:29103"/>
    </cofactor>
    <text evidence="7">Binds 1 potassium ion per subunit.</text>
</comment>
<keyword evidence="4 7" id="KW-0378">Hydrolase</keyword>
<evidence type="ECO:0000313" key="9">
    <source>
        <dbReference type="EMBL" id="TCP40287.1"/>
    </source>
</evidence>
<dbReference type="NCBIfam" id="TIGR00231">
    <property type="entry name" value="small_GTP"/>
    <property type="match status" value="1"/>
</dbReference>
<dbReference type="EMBL" id="SLXP01000008">
    <property type="protein sequence ID" value="TCP40287.1"/>
    <property type="molecule type" value="Genomic_DNA"/>
</dbReference>
<keyword evidence="10" id="KW-1185">Reference proteome</keyword>
<dbReference type="EC" id="3.6.-.-" evidence="7"/>
<feature type="binding site" evidence="7">
    <location>
        <position position="227"/>
    </location>
    <ligand>
        <name>Mg(2+)</name>
        <dbReference type="ChEBI" id="CHEBI:18420"/>
    </ligand>
</feature>
<keyword evidence="5 7" id="KW-0630">Potassium</keyword>
<evidence type="ECO:0000256" key="1">
    <source>
        <dbReference type="ARBA" id="ARBA00011043"/>
    </source>
</evidence>
<feature type="binding site" evidence="7">
    <location>
        <position position="248"/>
    </location>
    <ligand>
        <name>Mg(2+)</name>
        <dbReference type="ChEBI" id="CHEBI:18420"/>
    </ligand>
</feature>
<reference evidence="9 10" key="1">
    <citation type="submission" date="2019-03" db="EMBL/GenBank/DDBJ databases">
        <title>Genomic Encyclopedia of Type Strains, Phase IV (KMG-IV): sequencing the most valuable type-strain genomes for metagenomic binning, comparative biology and taxonomic classification.</title>
        <authorList>
            <person name="Goeker M."/>
        </authorList>
    </citation>
    <scope>NUCLEOTIDE SEQUENCE [LARGE SCALE GENOMIC DNA]</scope>
    <source>
        <strain evidence="9 10">DSM 18063</strain>
    </source>
</reference>
<protein>
    <recommendedName>
        <fullName evidence="7">tRNA modification GTPase MnmE</fullName>
        <ecNumber evidence="7">3.6.-.-</ecNumber>
    </recommendedName>
</protein>
<dbReference type="InterPro" id="IPR027368">
    <property type="entry name" value="MnmE_dom2"/>
</dbReference>
<evidence type="ECO:0000256" key="6">
    <source>
        <dbReference type="ARBA" id="ARBA00023134"/>
    </source>
</evidence>
<dbReference type="NCBIfam" id="NF003661">
    <property type="entry name" value="PRK05291.1-3"/>
    <property type="match status" value="1"/>
</dbReference>
<keyword evidence="7" id="KW-0963">Cytoplasm</keyword>
<comment type="similarity">
    <text evidence="1 7">Belongs to the TRAFAC class TrmE-Era-EngA-EngB-Septin-like GTPase superfamily. TrmE GTPase family.</text>
</comment>
<organism evidence="9 10">
    <name type="scientific">Rhodovulum marinum</name>
    <dbReference type="NCBI Taxonomy" id="320662"/>
    <lineage>
        <taxon>Bacteria</taxon>
        <taxon>Pseudomonadati</taxon>
        <taxon>Pseudomonadota</taxon>
        <taxon>Alphaproteobacteria</taxon>
        <taxon>Rhodobacterales</taxon>
        <taxon>Paracoccaceae</taxon>
        <taxon>Rhodovulum</taxon>
    </lineage>
</organism>
<dbReference type="CDD" id="cd04164">
    <property type="entry name" value="trmE"/>
    <property type="match status" value="1"/>
</dbReference>
<dbReference type="AlphaFoldDB" id="A0A4R2PWD5"/>
<dbReference type="GO" id="GO:0005737">
    <property type="term" value="C:cytoplasm"/>
    <property type="evidence" value="ECO:0007669"/>
    <property type="project" value="UniProtKB-SubCell"/>
</dbReference>
<comment type="caution">
    <text evidence="7">Lacks conserved residue(s) required for the propagation of feature annotation.</text>
</comment>
<dbReference type="Gene3D" id="3.30.1360.120">
    <property type="entry name" value="Probable tRNA modification gtpase trme, domain 1"/>
    <property type="match status" value="1"/>
</dbReference>
<dbReference type="Gene3D" id="3.40.50.300">
    <property type="entry name" value="P-loop containing nucleotide triphosphate hydrolases"/>
    <property type="match status" value="1"/>
</dbReference>
<dbReference type="InterPro" id="IPR025867">
    <property type="entry name" value="MnmE_helical"/>
</dbReference>
<dbReference type="SUPFAM" id="SSF52540">
    <property type="entry name" value="P-loop containing nucleoside triphosphate hydrolases"/>
    <property type="match status" value="1"/>
</dbReference>
<feature type="binding site" evidence="7">
    <location>
        <begin position="242"/>
        <end position="248"/>
    </location>
    <ligand>
        <name>GTP</name>
        <dbReference type="ChEBI" id="CHEBI:37565"/>
    </ligand>
</feature>
<evidence type="ECO:0000256" key="7">
    <source>
        <dbReference type="HAMAP-Rule" id="MF_00379"/>
    </source>
</evidence>
<comment type="subcellular location">
    <subcellularLocation>
        <location evidence="7">Cytoplasm</location>
    </subcellularLocation>
</comment>
<dbReference type="FunFam" id="3.30.1360.120:FF:000007">
    <property type="entry name" value="tRNA modification GTPase GTPBP3, mitochondrial"/>
    <property type="match status" value="1"/>
</dbReference>
<evidence type="ECO:0000256" key="4">
    <source>
        <dbReference type="ARBA" id="ARBA00022801"/>
    </source>
</evidence>
<feature type="binding site" evidence="7">
    <location>
        <position position="429"/>
    </location>
    <ligand>
        <name>(6S)-5-formyl-5,6,7,8-tetrahydrofolate</name>
        <dbReference type="ChEBI" id="CHEBI:57457"/>
    </ligand>
</feature>
<evidence type="ECO:0000259" key="8">
    <source>
        <dbReference type="PROSITE" id="PS51709"/>
    </source>
</evidence>
<dbReference type="PANTHER" id="PTHR42714">
    <property type="entry name" value="TRNA MODIFICATION GTPASE GTPBP3"/>
    <property type="match status" value="1"/>
</dbReference>
<dbReference type="InterPro" id="IPR027417">
    <property type="entry name" value="P-loop_NTPase"/>
</dbReference>
<dbReference type="SUPFAM" id="SSF116878">
    <property type="entry name" value="TrmE connector domain"/>
    <property type="match status" value="1"/>
</dbReference>
<gene>
    <name evidence="7" type="primary">mnmE</name>
    <name evidence="7" type="synonym">trmE</name>
    <name evidence="9" type="ORF">EV662_108162</name>
</gene>
<dbReference type="GO" id="GO:0002098">
    <property type="term" value="P:tRNA wobble uridine modification"/>
    <property type="evidence" value="ECO:0007669"/>
    <property type="project" value="TreeGrafter"/>
</dbReference>
<dbReference type="OrthoDB" id="9805918at2"/>
<dbReference type="GO" id="GO:0046872">
    <property type="term" value="F:metal ion binding"/>
    <property type="evidence" value="ECO:0007669"/>
    <property type="project" value="UniProtKB-KW"/>
</dbReference>
<evidence type="ECO:0000313" key="10">
    <source>
        <dbReference type="Proteomes" id="UP000294835"/>
    </source>
</evidence>
<keyword evidence="7" id="KW-0460">Magnesium</keyword>
<evidence type="ECO:0000256" key="3">
    <source>
        <dbReference type="ARBA" id="ARBA00022741"/>
    </source>
</evidence>
<dbReference type="InterPro" id="IPR031168">
    <property type="entry name" value="G_TrmE"/>
</dbReference>
<dbReference type="Pfam" id="PF12631">
    <property type="entry name" value="MnmE_helical"/>
    <property type="match status" value="1"/>
</dbReference>
<name>A0A4R2PWD5_9RHOB</name>
<dbReference type="GO" id="GO:0003924">
    <property type="term" value="F:GTPase activity"/>
    <property type="evidence" value="ECO:0007669"/>
    <property type="project" value="UniProtKB-UniRule"/>
</dbReference>
<feature type="binding site" evidence="7">
    <location>
        <begin position="223"/>
        <end position="228"/>
    </location>
    <ligand>
        <name>GTP</name>
        <dbReference type="ChEBI" id="CHEBI:37565"/>
    </ligand>
</feature>
<sequence length="429" mass="45612">MDTIFALATARGKAGVAVIRVSGPCAHDAGRALAGALPPARNAGLRRLKDPDGELIDEALVLRFDKGASFTGEDMVEFHCHGSAATVAAVLRVLGDLDGLRLAEPGEFTRRALENGVLDLAQVEGLGDLLEAETEAQRRQALRVLSGALGQRAESWRTALIRAAALLEATIDFADEDVPVDVTPEVSRLLDDVARSLREEIAGVQVAERIREGFEVAIVGPPNSGKSTLLNYLAGRDAAITSEKAGTTRDVIEVRMDLHGLPVTILDTAGLRDSDDTVETIGIERAITRARAADLRIFLLDATGRLEGLAPLPEDIVVQGKADLRGSSDLAVSGKTGEGVAELVARVTGILEGRAARAVTATRERHRLAMIRALNSIVEAGNRLSEGMEAAELAAEELRTAIRALDSLVGRIDVEHVLDEIFARFCLGK</sequence>
<dbReference type="InterPro" id="IPR004520">
    <property type="entry name" value="GTPase_MnmE"/>
</dbReference>
<dbReference type="GO" id="GO:0030488">
    <property type="term" value="P:tRNA methylation"/>
    <property type="evidence" value="ECO:0007669"/>
    <property type="project" value="TreeGrafter"/>
</dbReference>
<dbReference type="Gene3D" id="1.20.120.430">
    <property type="entry name" value="tRNA modification GTPase MnmE domain 2"/>
    <property type="match status" value="1"/>
</dbReference>
<dbReference type="PROSITE" id="PS51709">
    <property type="entry name" value="G_TRME"/>
    <property type="match status" value="1"/>
</dbReference>
<dbReference type="InterPro" id="IPR027266">
    <property type="entry name" value="TrmE/GcvT-like"/>
</dbReference>
<dbReference type="InterPro" id="IPR018948">
    <property type="entry name" value="GTP-bd_TrmE_N"/>
</dbReference>
<keyword evidence="3 7" id="KW-0547">Nucleotide-binding</keyword>
<dbReference type="Pfam" id="PF10396">
    <property type="entry name" value="TrmE_N"/>
    <property type="match status" value="1"/>
</dbReference>
<dbReference type="Proteomes" id="UP000294835">
    <property type="component" value="Unassembled WGS sequence"/>
</dbReference>
<feature type="binding site" evidence="7">
    <location>
        <begin position="267"/>
        <end position="270"/>
    </location>
    <ligand>
        <name>GTP</name>
        <dbReference type="ChEBI" id="CHEBI:37565"/>
    </ligand>
</feature>
<comment type="function">
    <text evidence="7">Exhibits a very high intrinsic GTPase hydrolysis rate. Involved in the addition of a carboxymethylaminomethyl (cmnm) group at the wobble position (U34) of certain tRNAs, forming tRNA-cmnm(5)s(2)U34.</text>
</comment>
<dbReference type="InterPro" id="IPR005225">
    <property type="entry name" value="Small_GTP-bd"/>
</dbReference>
<dbReference type="RefSeq" id="WP_132463331.1">
    <property type="nucleotide sequence ID" value="NZ_SLXP01000008.1"/>
</dbReference>
<feature type="binding site" evidence="7">
    <location>
        <position position="20"/>
    </location>
    <ligand>
        <name>(6S)-5-formyl-5,6,7,8-tetrahydrofolate</name>
        <dbReference type="ChEBI" id="CHEBI:57457"/>
    </ligand>
</feature>
<feature type="domain" description="TrmE-type G" evidence="8">
    <location>
        <begin position="213"/>
        <end position="352"/>
    </location>
</feature>
<comment type="subunit">
    <text evidence="7">Homodimer. Heterotetramer of two MnmE and two MnmG subunits.</text>
</comment>
<keyword evidence="2 7" id="KW-0819">tRNA processing</keyword>
<dbReference type="Pfam" id="PF01926">
    <property type="entry name" value="MMR_HSR1"/>
    <property type="match status" value="1"/>
</dbReference>
<accession>A0A4R2PWD5</accession>
<dbReference type="PANTHER" id="PTHR42714:SF2">
    <property type="entry name" value="TRNA MODIFICATION GTPASE GTPBP3, MITOCHONDRIAL"/>
    <property type="match status" value="1"/>
</dbReference>
<evidence type="ECO:0000256" key="5">
    <source>
        <dbReference type="ARBA" id="ARBA00022958"/>
    </source>
</evidence>
<dbReference type="HAMAP" id="MF_00379">
    <property type="entry name" value="GTPase_MnmE"/>
    <property type="match status" value="1"/>
</dbReference>
<proteinExistence type="inferred from homology"/>
<dbReference type="InterPro" id="IPR006073">
    <property type="entry name" value="GTP-bd"/>
</dbReference>
<keyword evidence="6 7" id="KW-0342">GTP-binding</keyword>
<dbReference type="GO" id="GO:0005525">
    <property type="term" value="F:GTP binding"/>
    <property type="evidence" value="ECO:0007669"/>
    <property type="project" value="UniProtKB-UniRule"/>
</dbReference>
<feature type="binding site" evidence="7">
    <location>
        <position position="77"/>
    </location>
    <ligand>
        <name>(6S)-5-formyl-5,6,7,8-tetrahydrofolate</name>
        <dbReference type="ChEBI" id="CHEBI:57457"/>
    </ligand>
</feature>
<comment type="caution">
    <text evidence="9">The sequence shown here is derived from an EMBL/GenBank/DDBJ whole genome shotgun (WGS) entry which is preliminary data.</text>
</comment>
<feature type="binding site" evidence="7">
    <location>
        <position position="117"/>
    </location>
    <ligand>
        <name>(6S)-5-formyl-5,6,7,8-tetrahydrofolate</name>
        <dbReference type="ChEBI" id="CHEBI:57457"/>
    </ligand>
</feature>
<keyword evidence="7" id="KW-0479">Metal-binding</keyword>